<name>A0ABP9P6J8_9PSEU</name>
<gene>
    <name evidence="1" type="ORF">GCM10023320_80890</name>
</gene>
<sequence>MIRLPKVATNVGGMRPHPLPHRAPVLPYHPNTLPTEPHRYALEHLRPHPLHDDVAPQERLATAAHHRRRDAQRQWRRLLHALVAYSRLDDDERDRVAWTQLVTIWQVIGRLLRGGQPARVYFCDAAFAPRTARRAEDDTDVDDETTSLLHARPGRLNQGQCFVFSSPRTPERWMPPTTPALYQNPLEHADVAVTPRRWAS</sequence>
<comment type="caution">
    <text evidence="1">The sequence shown here is derived from an EMBL/GenBank/DDBJ whole genome shotgun (WGS) entry which is preliminary data.</text>
</comment>
<proteinExistence type="predicted"/>
<reference evidence="2" key="1">
    <citation type="journal article" date="2019" name="Int. J. Syst. Evol. Microbiol.">
        <title>The Global Catalogue of Microorganisms (GCM) 10K type strain sequencing project: providing services to taxonomists for standard genome sequencing and annotation.</title>
        <authorList>
            <consortium name="The Broad Institute Genomics Platform"/>
            <consortium name="The Broad Institute Genome Sequencing Center for Infectious Disease"/>
            <person name="Wu L."/>
            <person name="Ma J."/>
        </authorList>
    </citation>
    <scope>NUCLEOTIDE SEQUENCE [LARGE SCALE GENOMIC DNA]</scope>
    <source>
        <strain evidence="2">JCM 18302</strain>
    </source>
</reference>
<evidence type="ECO:0000313" key="2">
    <source>
        <dbReference type="Proteomes" id="UP001500804"/>
    </source>
</evidence>
<dbReference type="Proteomes" id="UP001500804">
    <property type="component" value="Unassembled WGS sequence"/>
</dbReference>
<keyword evidence="2" id="KW-1185">Reference proteome</keyword>
<accession>A0ABP9P6J8</accession>
<evidence type="ECO:0000313" key="1">
    <source>
        <dbReference type="EMBL" id="GAA5141630.1"/>
    </source>
</evidence>
<protein>
    <submittedName>
        <fullName evidence="1">Uncharacterized protein</fullName>
    </submittedName>
</protein>
<organism evidence="1 2">
    <name type="scientific">Pseudonocardia adelaidensis</name>
    <dbReference type="NCBI Taxonomy" id="648754"/>
    <lineage>
        <taxon>Bacteria</taxon>
        <taxon>Bacillati</taxon>
        <taxon>Actinomycetota</taxon>
        <taxon>Actinomycetes</taxon>
        <taxon>Pseudonocardiales</taxon>
        <taxon>Pseudonocardiaceae</taxon>
        <taxon>Pseudonocardia</taxon>
    </lineage>
</organism>
<dbReference type="EMBL" id="BAABJO010000054">
    <property type="protein sequence ID" value="GAA5141630.1"/>
    <property type="molecule type" value="Genomic_DNA"/>
</dbReference>